<comment type="cofactor">
    <cofactor evidence="10">
        <name>Mg(2+)</name>
        <dbReference type="ChEBI" id="CHEBI:18420"/>
    </cofactor>
    <text evidence="10">Binds 1 Mg(2+) ion per subunit.</text>
</comment>
<name>A0A6G7YBK1_9ACTN</name>
<comment type="function">
    <text evidence="1 10">Condenses 4-methyl-5-(beta-hydroxyethyl)thiazole monophosphate (THZ-P) and 2-methyl-4-amino-5-hydroxymethyl pyrimidine pyrophosphate (HMP-PP) to form thiamine monophosphate (TMP).</text>
</comment>
<dbReference type="RefSeq" id="WP_166313810.1">
    <property type="nucleotide sequence ID" value="NZ_CP049866.1"/>
</dbReference>
<dbReference type="InterPro" id="IPR013785">
    <property type="entry name" value="Aldolase_TIM"/>
</dbReference>
<evidence type="ECO:0000313" key="13">
    <source>
        <dbReference type="Proteomes" id="UP000502035"/>
    </source>
</evidence>
<gene>
    <name evidence="10" type="primary">thiE</name>
    <name evidence="12" type="ORF">G7071_00860</name>
</gene>
<feature type="domain" description="Thiamine phosphate synthase/TenI" evidence="11">
    <location>
        <begin position="22"/>
        <end position="188"/>
    </location>
</feature>
<dbReference type="PANTHER" id="PTHR20857">
    <property type="entry name" value="THIAMINE-PHOSPHATE PYROPHOSPHORYLASE"/>
    <property type="match status" value="1"/>
</dbReference>
<keyword evidence="13" id="KW-1185">Reference proteome</keyword>
<keyword evidence="5 10" id="KW-0460">Magnesium</keyword>
<keyword evidence="4 10" id="KW-0479">Metal-binding</keyword>
<proteinExistence type="inferred from homology"/>
<evidence type="ECO:0000256" key="6">
    <source>
        <dbReference type="ARBA" id="ARBA00022977"/>
    </source>
</evidence>
<keyword evidence="3 10" id="KW-0808">Transferase</keyword>
<dbReference type="AlphaFoldDB" id="A0A6G7YBK1"/>
<feature type="binding site" evidence="10">
    <location>
        <position position="139"/>
    </location>
    <ligand>
        <name>4-amino-2-methyl-5-(diphosphooxymethyl)pyrimidine</name>
        <dbReference type="ChEBI" id="CHEBI:57841"/>
    </ligand>
</feature>
<feature type="binding site" evidence="10">
    <location>
        <position position="165"/>
    </location>
    <ligand>
        <name>2-[(2R,5Z)-2-carboxy-4-methylthiazol-5(2H)-ylidene]ethyl phosphate</name>
        <dbReference type="ChEBI" id="CHEBI:62899"/>
    </ligand>
</feature>
<comment type="catalytic activity">
    <reaction evidence="9 10">
        <text>2-[(2R,5Z)-2-carboxy-4-methylthiazol-5(2H)-ylidene]ethyl phosphate + 4-amino-2-methyl-5-(diphosphooxymethyl)pyrimidine + 2 H(+) = thiamine phosphate + CO2 + diphosphate</text>
        <dbReference type="Rhea" id="RHEA:47844"/>
        <dbReference type="ChEBI" id="CHEBI:15378"/>
        <dbReference type="ChEBI" id="CHEBI:16526"/>
        <dbReference type="ChEBI" id="CHEBI:33019"/>
        <dbReference type="ChEBI" id="CHEBI:37575"/>
        <dbReference type="ChEBI" id="CHEBI:57841"/>
        <dbReference type="ChEBI" id="CHEBI:62899"/>
        <dbReference type="EC" id="2.5.1.3"/>
    </reaction>
</comment>
<comment type="pathway">
    <text evidence="2 10">Cofactor biosynthesis; thiamine diphosphate biosynthesis; thiamine phosphate from 4-amino-2-methyl-5-diphosphomethylpyrimidine and 4-methyl-5-(2-phosphoethyl)-thiazole: step 1/1.</text>
</comment>
<comment type="caution">
    <text evidence="10">Lacks conserved residue(s) required for the propagation of feature annotation.</text>
</comment>
<dbReference type="GO" id="GO:0004789">
    <property type="term" value="F:thiamine-phosphate diphosphorylase activity"/>
    <property type="evidence" value="ECO:0007669"/>
    <property type="project" value="UniProtKB-UniRule"/>
</dbReference>
<dbReference type="PANTHER" id="PTHR20857:SF15">
    <property type="entry name" value="THIAMINE-PHOSPHATE SYNTHASE"/>
    <property type="match status" value="1"/>
</dbReference>
<dbReference type="InterPro" id="IPR036206">
    <property type="entry name" value="ThiamineP_synth_sf"/>
</dbReference>
<organism evidence="12 13">
    <name type="scientific">Nocardioides piscis</name>
    <dbReference type="NCBI Taxonomy" id="2714938"/>
    <lineage>
        <taxon>Bacteria</taxon>
        <taxon>Bacillati</taxon>
        <taxon>Actinomycetota</taxon>
        <taxon>Actinomycetes</taxon>
        <taxon>Propionibacteriales</taxon>
        <taxon>Nocardioidaceae</taxon>
        <taxon>Nocardioides</taxon>
    </lineage>
</organism>
<dbReference type="Gene3D" id="3.20.20.70">
    <property type="entry name" value="Aldolase class I"/>
    <property type="match status" value="1"/>
</dbReference>
<feature type="binding site" evidence="10">
    <location>
        <position position="92"/>
    </location>
    <ligand>
        <name>Mg(2+)</name>
        <dbReference type="ChEBI" id="CHEBI:18420"/>
    </ligand>
</feature>
<dbReference type="KEGG" id="npi:G7071_00860"/>
<evidence type="ECO:0000256" key="7">
    <source>
        <dbReference type="ARBA" id="ARBA00047334"/>
    </source>
</evidence>
<evidence type="ECO:0000256" key="8">
    <source>
        <dbReference type="ARBA" id="ARBA00047851"/>
    </source>
</evidence>
<evidence type="ECO:0000256" key="1">
    <source>
        <dbReference type="ARBA" id="ARBA00003814"/>
    </source>
</evidence>
<evidence type="ECO:0000256" key="3">
    <source>
        <dbReference type="ARBA" id="ARBA00022679"/>
    </source>
</evidence>
<dbReference type="Pfam" id="PF02581">
    <property type="entry name" value="TMP-TENI"/>
    <property type="match status" value="1"/>
</dbReference>
<evidence type="ECO:0000313" key="12">
    <source>
        <dbReference type="EMBL" id="QIK74202.1"/>
    </source>
</evidence>
<feature type="binding site" evidence="10">
    <location>
        <begin position="136"/>
        <end position="138"/>
    </location>
    <ligand>
        <name>2-[(2R,5Z)-2-carboxy-4-methylthiazol-5(2H)-ylidene]ethyl phosphate</name>
        <dbReference type="ChEBI" id="CHEBI:62899"/>
    </ligand>
</feature>
<feature type="binding site" evidence="10">
    <location>
        <position position="110"/>
    </location>
    <ligand>
        <name>4-amino-2-methyl-5-(diphosphooxymethyl)pyrimidine</name>
        <dbReference type="ChEBI" id="CHEBI:57841"/>
    </ligand>
</feature>
<dbReference type="EC" id="2.5.1.3" evidence="10"/>
<accession>A0A6G7YBK1</accession>
<sequence>MLSRTPVTRPCVPRLFCLVSAADELHLLEDLALAGVTGFQVRDKHATTRELVELTRLVLAAVWPAGATVIVDDRLDVALAAGADGVHLGATDMSVADARRVAPGLVIGATCRDAAAVERAAADGATYAGFGPVFNTSSKSGLPDPLGVEAIRGATGVLPLIAIGGIDAVGARQCRDAGAHGVAVIGALWRPPDPLSAAKELVQAVG</sequence>
<evidence type="ECO:0000256" key="5">
    <source>
        <dbReference type="ARBA" id="ARBA00022842"/>
    </source>
</evidence>
<comment type="catalytic activity">
    <reaction evidence="7 10">
        <text>4-methyl-5-(2-phosphooxyethyl)-thiazole + 4-amino-2-methyl-5-(diphosphooxymethyl)pyrimidine + H(+) = thiamine phosphate + diphosphate</text>
        <dbReference type="Rhea" id="RHEA:22328"/>
        <dbReference type="ChEBI" id="CHEBI:15378"/>
        <dbReference type="ChEBI" id="CHEBI:33019"/>
        <dbReference type="ChEBI" id="CHEBI:37575"/>
        <dbReference type="ChEBI" id="CHEBI:57841"/>
        <dbReference type="ChEBI" id="CHEBI:58296"/>
        <dbReference type="EC" id="2.5.1.3"/>
    </reaction>
</comment>
<keyword evidence="6 10" id="KW-0784">Thiamine biosynthesis</keyword>
<dbReference type="GO" id="GO:0000287">
    <property type="term" value="F:magnesium ion binding"/>
    <property type="evidence" value="ECO:0007669"/>
    <property type="project" value="UniProtKB-UniRule"/>
</dbReference>
<dbReference type="InterPro" id="IPR022998">
    <property type="entry name" value="ThiamineP_synth_TenI"/>
</dbReference>
<evidence type="ECO:0000256" key="2">
    <source>
        <dbReference type="ARBA" id="ARBA00005165"/>
    </source>
</evidence>
<comment type="similarity">
    <text evidence="10">Belongs to the thiamine-phosphate synthase family.</text>
</comment>
<dbReference type="HAMAP" id="MF_00097">
    <property type="entry name" value="TMP_synthase"/>
    <property type="match status" value="1"/>
</dbReference>
<dbReference type="InterPro" id="IPR034291">
    <property type="entry name" value="TMP_synthase"/>
</dbReference>
<feature type="binding site" evidence="10">
    <location>
        <position position="72"/>
    </location>
    <ligand>
        <name>4-amino-2-methyl-5-(diphosphooxymethyl)pyrimidine</name>
        <dbReference type="ChEBI" id="CHEBI:57841"/>
    </ligand>
</feature>
<dbReference type="UniPathway" id="UPA00060">
    <property type="reaction ID" value="UER00141"/>
</dbReference>
<evidence type="ECO:0000256" key="10">
    <source>
        <dbReference type="HAMAP-Rule" id="MF_00097"/>
    </source>
</evidence>
<comment type="catalytic activity">
    <reaction evidence="8 10">
        <text>2-(2-carboxy-4-methylthiazol-5-yl)ethyl phosphate + 4-amino-2-methyl-5-(diphosphooxymethyl)pyrimidine + 2 H(+) = thiamine phosphate + CO2 + diphosphate</text>
        <dbReference type="Rhea" id="RHEA:47848"/>
        <dbReference type="ChEBI" id="CHEBI:15378"/>
        <dbReference type="ChEBI" id="CHEBI:16526"/>
        <dbReference type="ChEBI" id="CHEBI:33019"/>
        <dbReference type="ChEBI" id="CHEBI:37575"/>
        <dbReference type="ChEBI" id="CHEBI:57841"/>
        <dbReference type="ChEBI" id="CHEBI:62890"/>
        <dbReference type="EC" id="2.5.1.3"/>
    </reaction>
</comment>
<dbReference type="EMBL" id="CP049866">
    <property type="protein sequence ID" value="QIK74202.1"/>
    <property type="molecule type" value="Genomic_DNA"/>
</dbReference>
<feature type="binding site" evidence="10">
    <location>
        <position position="73"/>
    </location>
    <ligand>
        <name>Mg(2+)</name>
        <dbReference type="ChEBI" id="CHEBI:18420"/>
    </ligand>
</feature>
<dbReference type="GO" id="GO:0009229">
    <property type="term" value="P:thiamine diphosphate biosynthetic process"/>
    <property type="evidence" value="ECO:0007669"/>
    <property type="project" value="UniProtKB-UniRule"/>
</dbReference>
<feature type="binding site" evidence="10">
    <location>
        <begin position="40"/>
        <end position="44"/>
    </location>
    <ligand>
        <name>4-amino-2-methyl-5-(diphosphooxymethyl)pyrimidine</name>
        <dbReference type="ChEBI" id="CHEBI:57841"/>
    </ligand>
</feature>
<dbReference type="GO" id="GO:0005737">
    <property type="term" value="C:cytoplasm"/>
    <property type="evidence" value="ECO:0007669"/>
    <property type="project" value="TreeGrafter"/>
</dbReference>
<evidence type="ECO:0000259" key="11">
    <source>
        <dbReference type="Pfam" id="PF02581"/>
    </source>
</evidence>
<evidence type="ECO:0000256" key="9">
    <source>
        <dbReference type="ARBA" id="ARBA00047883"/>
    </source>
</evidence>
<dbReference type="GO" id="GO:0009228">
    <property type="term" value="P:thiamine biosynthetic process"/>
    <property type="evidence" value="ECO:0007669"/>
    <property type="project" value="UniProtKB-KW"/>
</dbReference>
<dbReference type="Proteomes" id="UP000502035">
    <property type="component" value="Chromosome"/>
</dbReference>
<evidence type="ECO:0000256" key="4">
    <source>
        <dbReference type="ARBA" id="ARBA00022723"/>
    </source>
</evidence>
<dbReference type="SUPFAM" id="SSF51391">
    <property type="entry name" value="Thiamin phosphate synthase"/>
    <property type="match status" value="1"/>
</dbReference>
<dbReference type="CDD" id="cd00564">
    <property type="entry name" value="TMP_TenI"/>
    <property type="match status" value="1"/>
</dbReference>
<reference evidence="12 13" key="1">
    <citation type="submission" date="2020-03" db="EMBL/GenBank/DDBJ databases">
        <title>Nocardioides sp. nov., isolated from fish.</title>
        <authorList>
            <person name="Hyun D.-W."/>
            <person name="Bae J.-W."/>
        </authorList>
    </citation>
    <scope>NUCLEOTIDE SEQUENCE [LARGE SCALE GENOMIC DNA]</scope>
    <source>
        <strain evidence="12 13">HDW12A</strain>
    </source>
</reference>
<protein>
    <recommendedName>
        <fullName evidence="10">Thiamine-phosphate synthase</fullName>
        <shortName evidence="10">TP synthase</shortName>
        <shortName evidence="10">TPS</shortName>
        <ecNumber evidence="10">2.5.1.3</ecNumber>
    </recommendedName>
    <alternativeName>
        <fullName evidence="10">Thiamine-phosphate pyrophosphorylase</fullName>
        <shortName evidence="10">TMP pyrophosphorylase</shortName>
        <shortName evidence="10">TMP-PPase</shortName>
    </alternativeName>
</protein>